<dbReference type="EMBL" id="QTSU01000002">
    <property type="protein sequence ID" value="RDZ27497.1"/>
    <property type="molecule type" value="Genomic_DNA"/>
</dbReference>
<dbReference type="Pfam" id="PF03703">
    <property type="entry name" value="bPH_2"/>
    <property type="match status" value="1"/>
</dbReference>
<feature type="transmembrane region" description="Helical" evidence="1">
    <location>
        <begin position="31"/>
        <end position="52"/>
    </location>
</feature>
<dbReference type="AlphaFoldDB" id="A0A371K0X4"/>
<evidence type="ECO:0000313" key="4">
    <source>
        <dbReference type="Proteomes" id="UP000264492"/>
    </source>
</evidence>
<keyword evidence="4" id="KW-1185">Reference proteome</keyword>
<name>A0A371K0X4_9GAMM</name>
<reference evidence="3 4" key="1">
    <citation type="submission" date="2018-08" db="EMBL/GenBank/DDBJ databases">
        <title>Lysobacter sp. zong2l5, whole genome shotgun sequence.</title>
        <authorList>
            <person name="Zhang X."/>
            <person name="Feng G."/>
            <person name="Zhu H."/>
        </authorList>
    </citation>
    <scope>NUCLEOTIDE SEQUENCE [LARGE SCALE GENOMIC DNA]</scope>
    <source>
        <strain evidence="4">zong2l5</strain>
    </source>
</reference>
<dbReference type="PANTHER" id="PTHR34473">
    <property type="entry name" value="UPF0699 TRANSMEMBRANE PROTEIN YDBS"/>
    <property type="match status" value="1"/>
</dbReference>
<feature type="domain" description="YdbS-like PH" evidence="2">
    <location>
        <begin position="86"/>
        <end position="163"/>
    </location>
</feature>
<protein>
    <recommendedName>
        <fullName evidence="2">YdbS-like PH domain-containing protein</fullName>
    </recommendedName>
</protein>
<comment type="caution">
    <text evidence="3">The sequence shown here is derived from an EMBL/GenBank/DDBJ whole genome shotgun (WGS) entry which is preliminary data.</text>
</comment>
<gene>
    <name evidence="3" type="ORF">DX914_14835</name>
</gene>
<accession>A0A371K0X4</accession>
<dbReference type="PANTHER" id="PTHR34473:SF3">
    <property type="entry name" value="TRANSMEMBRANE PROTEIN-RELATED"/>
    <property type="match status" value="1"/>
</dbReference>
<keyword evidence="1" id="KW-0812">Transmembrane</keyword>
<organism evidence="3 4">
    <name type="scientific">Lysobacter silvisoli</name>
    <dbReference type="NCBI Taxonomy" id="2293254"/>
    <lineage>
        <taxon>Bacteria</taxon>
        <taxon>Pseudomonadati</taxon>
        <taxon>Pseudomonadota</taxon>
        <taxon>Gammaproteobacteria</taxon>
        <taxon>Lysobacterales</taxon>
        <taxon>Lysobacteraceae</taxon>
        <taxon>Lysobacter</taxon>
    </lineage>
</organism>
<evidence type="ECO:0000313" key="3">
    <source>
        <dbReference type="EMBL" id="RDZ27497.1"/>
    </source>
</evidence>
<keyword evidence="1" id="KW-1133">Transmembrane helix</keyword>
<dbReference type="RefSeq" id="WP_115860019.1">
    <property type="nucleotide sequence ID" value="NZ_QTSU01000002.1"/>
</dbReference>
<keyword evidence="1" id="KW-0472">Membrane</keyword>
<dbReference type="InterPro" id="IPR005182">
    <property type="entry name" value="YdbS-like_PH"/>
</dbReference>
<dbReference type="OrthoDB" id="1750577at2"/>
<proteinExistence type="predicted"/>
<dbReference type="Proteomes" id="UP000264492">
    <property type="component" value="Unassembled WGS sequence"/>
</dbReference>
<evidence type="ECO:0000256" key="1">
    <source>
        <dbReference type="SAM" id="Phobius"/>
    </source>
</evidence>
<feature type="transmembrane region" description="Helical" evidence="1">
    <location>
        <begin position="58"/>
        <end position="80"/>
    </location>
</feature>
<sequence>MSATLPEEPKATPTGAEAEGWQSLPARAWPLFLLGVSISMAVLLGMVGVIVGTLGLGVAAGIAGGGVGALLGGAIGIWIGTKQFHHTHWRLDADGLAVRRGRLWQRETRVPVSRVQHLDLKHGPWQRRRRLATLVVHTAGTRHSEVQVPHLDADDAQRLRDRLGRQIDHDDDA</sequence>
<evidence type="ECO:0000259" key="2">
    <source>
        <dbReference type="Pfam" id="PF03703"/>
    </source>
</evidence>